<dbReference type="AlphaFoldDB" id="A0A8K0TM71"/>
<name>A0A8K0TM71_9PEZI</name>
<accession>A0A8K0TM71</accession>
<proteinExistence type="predicted"/>
<gene>
    <name evidence="2" type="ORF">B0T11DRAFT_60086</name>
</gene>
<organism evidence="2 3">
    <name type="scientific">Plectosphaerella cucumerina</name>
    <dbReference type="NCBI Taxonomy" id="40658"/>
    <lineage>
        <taxon>Eukaryota</taxon>
        <taxon>Fungi</taxon>
        <taxon>Dikarya</taxon>
        <taxon>Ascomycota</taxon>
        <taxon>Pezizomycotina</taxon>
        <taxon>Sordariomycetes</taxon>
        <taxon>Hypocreomycetidae</taxon>
        <taxon>Glomerellales</taxon>
        <taxon>Plectosphaerellaceae</taxon>
        <taxon>Plectosphaerella</taxon>
    </lineage>
</organism>
<evidence type="ECO:0000313" key="3">
    <source>
        <dbReference type="Proteomes" id="UP000813385"/>
    </source>
</evidence>
<comment type="caution">
    <text evidence="2">The sequence shown here is derived from an EMBL/GenBank/DDBJ whole genome shotgun (WGS) entry which is preliminary data.</text>
</comment>
<sequence>MWMQMQFPPRRHPASTHCWGFSRRQSILENMLKHVRRPLDLLLTSKAALSHLSQHKTALIHLVHLHSMTPNFAAPLTSTCYSPWLSKIPDHRPDHRWTGPGSLAMELPLLRPVGPGPPGRDMKGRRGAITGNEGGGGRGSRCLTRSLEANPELLHVSFHARPPGNPWRPGGAAIVPSAHVPDTQPAKHFVWVRLGQAAQGAEYPSRAIARPACGFLGPRGRCIIRSRHEETPKTYSTPSRHTSLNDPPSPWRWTEPLVGVPLDDGSPRYRLPWHPP</sequence>
<reference evidence="2" key="1">
    <citation type="journal article" date="2021" name="Nat. Commun.">
        <title>Genetic determinants of endophytism in the Arabidopsis root mycobiome.</title>
        <authorList>
            <person name="Mesny F."/>
            <person name="Miyauchi S."/>
            <person name="Thiergart T."/>
            <person name="Pickel B."/>
            <person name="Atanasova L."/>
            <person name="Karlsson M."/>
            <person name="Huettel B."/>
            <person name="Barry K.W."/>
            <person name="Haridas S."/>
            <person name="Chen C."/>
            <person name="Bauer D."/>
            <person name="Andreopoulos W."/>
            <person name="Pangilinan J."/>
            <person name="LaButti K."/>
            <person name="Riley R."/>
            <person name="Lipzen A."/>
            <person name="Clum A."/>
            <person name="Drula E."/>
            <person name="Henrissat B."/>
            <person name="Kohler A."/>
            <person name="Grigoriev I.V."/>
            <person name="Martin F.M."/>
            <person name="Hacquard S."/>
        </authorList>
    </citation>
    <scope>NUCLEOTIDE SEQUENCE</scope>
    <source>
        <strain evidence="2">MPI-CAGE-AT-0016</strain>
    </source>
</reference>
<dbReference type="EMBL" id="JAGPXD010000002">
    <property type="protein sequence ID" value="KAH7368058.1"/>
    <property type="molecule type" value="Genomic_DNA"/>
</dbReference>
<feature type="region of interest" description="Disordered" evidence="1">
    <location>
        <begin position="115"/>
        <end position="140"/>
    </location>
</feature>
<feature type="compositionally biased region" description="Polar residues" evidence="1">
    <location>
        <begin position="233"/>
        <end position="246"/>
    </location>
</feature>
<dbReference type="Proteomes" id="UP000813385">
    <property type="component" value="Unassembled WGS sequence"/>
</dbReference>
<evidence type="ECO:0000256" key="1">
    <source>
        <dbReference type="SAM" id="MobiDB-lite"/>
    </source>
</evidence>
<keyword evidence="3" id="KW-1185">Reference proteome</keyword>
<feature type="region of interest" description="Disordered" evidence="1">
    <location>
        <begin position="229"/>
        <end position="249"/>
    </location>
</feature>
<protein>
    <submittedName>
        <fullName evidence="2">Uncharacterized protein</fullName>
    </submittedName>
</protein>
<evidence type="ECO:0000313" key="2">
    <source>
        <dbReference type="EMBL" id="KAH7368058.1"/>
    </source>
</evidence>